<evidence type="ECO:0000313" key="2">
    <source>
        <dbReference type="Proteomes" id="UP000826195"/>
    </source>
</evidence>
<dbReference type="EMBL" id="JAHXZJ010002237">
    <property type="protein sequence ID" value="KAH0547211.1"/>
    <property type="molecule type" value="Genomic_DNA"/>
</dbReference>
<organism evidence="1 2">
    <name type="scientific">Cotesia glomerata</name>
    <name type="common">Lepidopteran parasitic wasp</name>
    <name type="synonym">Apanteles glomeratus</name>
    <dbReference type="NCBI Taxonomy" id="32391"/>
    <lineage>
        <taxon>Eukaryota</taxon>
        <taxon>Metazoa</taxon>
        <taxon>Ecdysozoa</taxon>
        <taxon>Arthropoda</taxon>
        <taxon>Hexapoda</taxon>
        <taxon>Insecta</taxon>
        <taxon>Pterygota</taxon>
        <taxon>Neoptera</taxon>
        <taxon>Endopterygota</taxon>
        <taxon>Hymenoptera</taxon>
        <taxon>Apocrita</taxon>
        <taxon>Ichneumonoidea</taxon>
        <taxon>Braconidae</taxon>
        <taxon>Microgastrinae</taxon>
        <taxon>Cotesia</taxon>
    </lineage>
</organism>
<protein>
    <submittedName>
        <fullName evidence="1">Uncharacterized protein</fullName>
    </submittedName>
</protein>
<accession>A0AAV7IAD1</accession>
<dbReference type="AlphaFoldDB" id="A0AAV7IAD1"/>
<gene>
    <name evidence="1" type="ORF">KQX54_017575</name>
</gene>
<comment type="caution">
    <text evidence="1">The sequence shown here is derived from an EMBL/GenBank/DDBJ whole genome shotgun (WGS) entry which is preliminary data.</text>
</comment>
<keyword evidence="2" id="KW-1185">Reference proteome</keyword>
<name>A0AAV7IAD1_COTGL</name>
<sequence length="157" mass="17588">MIVSRIIDLGRLIDYKLLVFVGKFLVLSDLEVLGFFLIEFERVVLLGQQCAEVLPLLLYQQSSHPPTPTPTPTPAVAISRIHLYLPPSYNRAYSCDPLPLFSPFLLSRAPFGLGPSRKPGYKGWFPDSVKVQAPPRANVQFVLAYQTKPNNFKSSLN</sequence>
<proteinExistence type="predicted"/>
<reference evidence="1 2" key="1">
    <citation type="journal article" date="2021" name="J. Hered.">
        <title>A chromosome-level genome assembly of the parasitoid wasp, Cotesia glomerata (Hymenoptera: Braconidae).</title>
        <authorList>
            <person name="Pinto B.J."/>
            <person name="Weis J.J."/>
            <person name="Gamble T."/>
            <person name="Ode P.J."/>
            <person name="Paul R."/>
            <person name="Zaspel J.M."/>
        </authorList>
    </citation>
    <scope>NUCLEOTIDE SEQUENCE [LARGE SCALE GENOMIC DNA]</scope>
    <source>
        <strain evidence="1">CgM1</strain>
    </source>
</reference>
<dbReference type="Proteomes" id="UP000826195">
    <property type="component" value="Unassembled WGS sequence"/>
</dbReference>
<evidence type="ECO:0000313" key="1">
    <source>
        <dbReference type="EMBL" id="KAH0547211.1"/>
    </source>
</evidence>